<dbReference type="Proteomes" id="UP000644699">
    <property type="component" value="Unassembled WGS sequence"/>
</dbReference>
<protein>
    <recommendedName>
        <fullName evidence="3">Head-tail adaptor</fullName>
    </recommendedName>
</protein>
<dbReference type="NCBIfam" id="TIGR01563">
    <property type="entry name" value="gp16_SPP1"/>
    <property type="match status" value="1"/>
</dbReference>
<organism evidence="1 2">
    <name type="scientific">Aureimonas endophytica</name>
    <dbReference type="NCBI Taxonomy" id="2027858"/>
    <lineage>
        <taxon>Bacteria</taxon>
        <taxon>Pseudomonadati</taxon>
        <taxon>Pseudomonadota</taxon>
        <taxon>Alphaproteobacteria</taxon>
        <taxon>Hyphomicrobiales</taxon>
        <taxon>Aurantimonadaceae</taxon>
        <taxon>Aureimonas</taxon>
    </lineage>
</organism>
<reference evidence="1" key="2">
    <citation type="submission" date="2020-09" db="EMBL/GenBank/DDBJ databases">
        <authorList>
            <person name="Sun Q."/>
            <person name="Zhou Y."/>
        </authorList>
    </citation>
    <scope>NUCLEOTIDE SEQUENCE</scope>
    <source>
        <strain evidence="1">CGMCC 1.15367</strain>
    </source>
</reference>
<sequence>MALLFIDPGLLNRRVPLQVADLSSDGAGGQAGPWREVAELFVHVEPLAVDAAERFDRREATITHRVICRRRVGLERGMAFLLGTRRLLIRSVHDPDESGRYLVCRCEEEA</sequence>
<evidence type="ECO:0000313" key="2">
    <source>
        <dbReference type="Proteomes" id="UP000644699"/>
    </source>
</evidence>
<evidence type="ECO:0000313" key="1">
    <source>
        <dbReference type="EMBL" id="GGD93763.1"/>
    </source>
</evidence>
<keyword evidence="2" id="KW-1185">Reference proteome</keyword>
<dbReference type="RefSeq" id="WP_188907132.1">
    <property type="nucleotide sequence ID" value="NZ_BMIQ01000001.1"/>
</dbReference>
<dbReference type="EMBL" id="BMIQ01000001">
    <property type="protein sequence ID" value="GGD93763.1"/>
    <property type="molecule type" value="Genomic_DNA"/>
</dbReference>
<dbReference type="Pfam" id="PF05521">
    <property type="entry name" value="Phage_HCP"/>
    <property type="match status" value="1"/>
</dbReference>
<name>A0A916ZFA7_9HYPH</name>
<dbReference type="InterPro" id="IPR038666">
    <property type="entry name" value="SSP1_head-tail_sf"/>
</dbReference>
<proteinExistence type="predicted"/>
<dbReference type="InterPro" id="IPR008767">
    <property type="entry name" value="Phage_SPP1_head-tail_adaptor"/>
</dbReference>
<reference evidence="1" key="1">
    <citation type="journal article" date="2014" name="Int. J. Syst. Evol. Microbiol.">
        <title>Complete genome sequence of Corynebacterium casei LMG S-19264T (=DSM 44701T), isolated from a smear-ripened cheese.</title>
        <authorList>
            <consortium name="US DOE Joint Genome Institute (JGI-PGF)"/>
            <person name="Walter F."/>
            <person name="Albersmeier A."/>
            <person name="Kalinowski J."/>
            <person name="Ruckert C."/>
        </authorList>
    </citation>
    <scope>NUCLEOTIDE SEQUENCE</scope>
    <source>
        <strain evidence="1">CGMCC 1.15367</strain>
    </source>
</reference>
<dbReference type="AlphaFoldDB" id="A0A916ZFA7"/>
<gene>
    <name evidence="1" type="ORF">GCM10011390_10640</name>
</gene>
<accession>A0A916ZFA7</accession>
<dbReference type="Gene3D" id="2.40.10.270">
    <property type="entry name" value="Bacteriophage SPP1 head-tail adaptor protein"/>
    <property type="match status" value="1"/>
</dbReference>
<comment type="caution">
    <text evidence="1">The sequence shown here is derived from an EMBL/GenBank/DDBJ whole genome shotgun (WGS) entry which is preliminary data.</text>
</comment>
<evidence type="ECO:0008006" key="3">
    <source>
        <dbReference type="Google" id="ProtNLM"/>
    </source>
</evidence>